<comment type="similarity">
    <text evidence="2">Belongs to the cation transport ATPase (P-type) (TC 3.A.3) family. Type IB subfamily.</text>
</comment>
<dbReference type="InterPro" id="IPR008250">
    <property type="entry name" value="ATPase_P-typ_transduc_dom_A_sf"/>
</dbReference>
<dbReference type="GO" id="GO:0005507">
    <property type="term" value="F:copper ion binding"/>
    <property type="evidence" value="ECO:0007669"/>
    <property type="project" value="TreeGrafter"/>
</dbReference>
<keyword evidence="3 8" id="KW-0812">Transmembrane</keyword>
<feature type="transmembrane region" description="Helical" evidence="8">
    <location>
        <begin position="917"/>
        <end position="936"/>
    </location>
</feature>
<dbReference type="AlphaFoldDB" id="W9WW44"/>
<dbReference type="CDD" id="cd00371">
    <property type="entry name" value="HMA"/>
    <property type="match status" value="1"/>
</dbReference>
<accession>W9WW44</accession>
<dbReference type="PROSITE" id="PS50846">
    <property type="entry name" value="HMA_2"/>
    <property type="match status" value="1"/>
</dbReference>
<comment type="subcellular location">
    <subcellularLocation>
        <location evidence="1">Membrane</location>
    </subcellularLocation>
</comment>
<dbReference type="RefSeq" id="XP_007743710.1">
    <property type="nucleotide sequence ID" value="XM_007745520.1"/>
</dbReference>
<dbReference type="PANTHER" id="PTHR43520">
    <property type="entry name" value="ATP7, ISOFORM B"/>
    <property type="match status" value="1"/>
</dbReference>
<dbReference type="InterPro" id="IPR036412">
    <property type="entry name" value="HAD-like_sf"/>
</dbReference>
<protein>
    <recommendedName>
        <fullName evidence="9">HMA domain-containing protein</fullName>
    </recommendedName>
</protein>
<keyword evidence="5" id="KW-1278">Translocase</keyword>
<evidence type="ECO:0000256" key="2">
    <source>
        <dbReference type="ARBA" id="ARBA00006024"/>
    </source>
</evidence>
<evidence type="ECO:0000256" key="7">
    <source>
        <dbReference type="ARBA" id="ARBA00023136"/>
    </source>
</evidence>
<feature type="transmembrane region" description="Helical" evidence="8">
    <location>
        <begin position="887"/>
        <end position="905"/>
    </location>
</feature>
<dbReference type="Gene3D" id="3.40.1110.10">
    <property type="entry name" value="Calcium-transporting ATPase, cytoplasmic domain N"/>
    <property type="match status" value="1"/>
</dbReference>
<dbReference type="eggNOG" id="KOG0207">
    <property type="taxonomic scope" value="Eukaryota"/>
</dbReference>
<dbReference type="InterPro" id="IPR023299">
    <property type="entry name" value="ATPase_P-typ_cyto_dom_N"/>
</dbReference>
<feature type="transmembrane region" description="Helical" evidence="8">
    <location>
        <begin position="245"/>
        <end position="265"/>
    </location>
</feature>
<dbReference type="SUPFAM" id="SSF55008">
    <property type="entry name" value="HMA, heavy metal-associated domain"/>
    <property type="match status" value="1"/>
</dbReference>
<dbReference type="GeneID" id="19189637"/>
<dbReference type="InterPro" id="IPR018303">
    <property type="entry name" value="ATPase_P-typ_P_site"/>
</dbReference>
<dbReference type="PRINTS" id="PR00119">
    <property type="entry name" value="CATATPASE"/>
</dbReference>
<feature type="domain" description="HMA" evidence="9">
    <location>
        <begin position="76"/>
        <end position="142"/>
    </location>
</feature>
<dbReference type="Gene3D" id="3.40.50.1000">
    <property type="entry name" value="HAD superfamily/HAD-like"/>
    <property type="match status" value="1"/>
</dbReference>
<dbReference type="OrthoDB" id="432719at2759"/>
<evidence type="ECO:0000256" key="1">
    <source>
        <dbReference type="ARBA" id="ARBA00004370"/>
    </source>
</evidence>
<dbReference type="HOGENOM" id="CLU_001771_0_3_1"/>
<dbReference type="InterPro" id="IPR017969">
    <property type="entry name" value="Heavy-metal-associated_CS"/>
</dbReference>
<dbReference type="Gene3D" id="3.30.70.100">
    <property type="match status" value="1"/>
</dbReference>
<dbReference type="SUPFAM" id="SSF81653">
    <property type="entry name" value="Calcium ATPase, transduction domain A"/>
    <property type="match status" value="1"/>
</dbReference>
<evidence type="ECO:0000256" key="8">
    <source>
        <dbReference type="SAM" id="Phobius"/>
    </source>
</evidence>
<dbReference type="Pfam" id="PF00122">
    <property type="entry name" value="E1-E2_ATPase"/>
    <property type="match status" value="1"/>
</dbReference>
<dbReference type="EMBL" id="AMGX01000006">
    <property type="protein sequence ID" value="EXJ72412.1"/>
    <property type="molecule type" value="Genomic_DNA"/>
</dbReference>
<dbReference type="Pfam" id="PF00403">
    <property type="entry name" value="HMA"/>
    <property type="match status" value="1"/>
</dbReference>
<evidence type="ECO:0000313" key="11">
    <source>
        <dbReference type="Proteomes" id="UP000019471"/>
    </source>
</evidence>
<dbReference type="InterPro" id="IPR036163">
    <property type="entry name" value="HMA_dom_sf"/>
</dbReference>
<dbReference type="InterPro" id="IPR059000">
    <property type="entry name" value="ATPase_P-type_domA"/>
</dbReference>
<dbReference type="GO" id="GO:0055070">
    <property type="term" value="P:copper ion homeostasis"/>
    <property type="evidence" value="ECO:0007669"/>
    <property type="project" value="TreeGrafter"/>
</dbReference>
<keyword evidence="4" id="KW-0479">Metal-binding</keyword>
<dbReference type="FunFam" id="3.30.70.100:FF:000001">
    <property type="entry name" value="ATPase copper transporting beta"/>
    <property type="match status" value="1"/>
</dbReference>
<dbReference type="InterPro" id="IPR023214">
    <property type="entry name" value="HAD_sf"/>
</dbReference>
<proteinExistence type="inferred from homology"/>
<dbReference type="Pfam" id="PF00702">
    <property type="entry name" value="Hydrolase"/>
    <property type="match status" value="1"/>
</dbReference>
<evidence type="ECO:0000256" key="6">
    <source>
        <dbReference type="ARBA" id="ARBA00022989"/>
    </source>
</evidence>
<dbReference type="Proteomes" id="UP000019471">
    <property type="component" value="Unassembled WGS sequence"/>
</dbReference>
<dbReference type="PROSITE" id="PS00154">
    <property type="entry name" value="ATPASE_E1_E2"/>
    <property type="match status" value="1"/>
</dbReference>
<evidence type="ECO:0000313" key="10">
    <source>
        <dbReference type="EMBL" id="EXJ72412.1"/>
    </source>
</evidence>
<comment type="caution">
    <text evidence="10">The sequence shown here is derived from an EMBL/GenBank/DDBJ whole genome shotgun (WGS) entry which is preliminary data.</text>
</comment>
<dbReference type="PANTHER" id="PTHR43520:SF32">
    <property type="entry name" value="COPPER RESISTANCE P-TYPE ATPASE (EUROFUNG)"/>
    <property type="match status" value="1"/>
</dbReference>
<dbReference type="GO" id="GO:0000166">
    <property type="term" value="F:nucleotide binding"/>
    <property type="evidence" value="ECO:0007669"/>
    <property type="project" value="InterPro"/>
</dbReference>
<keyword evidence="11" id="KW-1185">Reference proteome</keyword>
<feature type="transmembrane region" description="Helical" evidence="8">
    <location>
        <begin position="460"/>
        <end position="479"/>
    </location>
</feature>
<gene>
    <name evidence="10" type="ORF">A1O5_04916</name>
</gene>
<dbReference type="GO" id="GO:0016020">
    <property type="term" value="C:membrane"/>
    <property type="evidence" value="ECO:0007669"/>
    <property type="project" value="UniProtKB-SubCell"/>
</dbReference>
<evidence type="ECO:0000256" key="4">
    <source>
        <dbReference type="ARBA" id="ARBA00022723"/>
    </source>
</evidence>
<keyword evidence="6 8" id="KW-1133">Transmembrane helix</keyword>
<dbReference type="GO" id="GO:0043682">
    <property type="term" value="F:P-type divalent copper transporter activity"/>
    <property type="evidence" value="ECO:0007669"/>
    <property type="project" value="TreeGrafter"/>
</dbReference>
<feature type="transmembrane region" description="Helical" evidence="8">
    <location>
        <begin position="499"/>
        <end position="521"/>
    </location>
</feature>
<keyword evidence="7 8" id="KW-0472">Membrane</keyword>
<feature type="transmembrane region" description="Helical" evidence="8">
    <location>
        <begin position="204"/>
        <end position="224"/>
    </location>
</feature>
<dbReference type="PROSITE" id="PS01047">
    <property type="entry name" value="HMA_1"/>
    <property type="match status" value="1"/>
</dbReference>
<sequence length="941" mass="101915">MACCVFTAYFMSRIIKACELLDIHLLEIKYNDSDPDSYSAPRFQPYIGPGTKVPEPAVKIDNTVHRRNASQSEPLSTVRILIKGMTCSACVSTLTQALTSVPSVVRINVSLPLSRATVIYNAIHTSTEDLILAIEDVGYGAEVLGQGNRRSAAQNLRLIQREEELQALKKAFNGAAKWATTITVIEWVRKTSTTTQPGNILESILPLMSLAIGCYVQVSYAKWVHRNAWASCFSRKLMQLPSLSMDTLLSLSLLLSILLSFFNIALHGLSDLQTRTYFSSASFLTVVISGGRYLDVTLRRQGATGLARLFRLQREMELETVMVEGRLQKQDTGWDEGDEAVLTAVPTTLLAPLDKFHISPQSLIPCDSYVVRGTSLVDEANMTGESIPSRKTVGDFLMSGTRNLSAGLVAIVLQEQNESSLERLVESVETATEFKYDPIQSGASLDDKPRRAIEDVITKYFVSTILVLTLFGFIFTFVLSADSSPMTDRLNAASERAMAILAAACPCAIGLATPSAVMAGIDAAYASGILLPGGVDAFKKLSRLTHMVLDKTGTLTEGKLQISDAFFAEPFRSDERKRELCYSLLGAAERDASQTHPVARAVFQWCVRQLQATSQPREIRGVMTEPGAALVRHISSVTGKGVYAEVQGPGKIWYPVHIGSERFLSDHDISLAPAAISELGIVKGTTEVHFALDGKYAGSLMLQDTIRSNAPGVIDSLKSLGLRLTMLTGDSEAEAHRVSSQLQIPVLAAKSLPHEKRDLVVSLQSEHLSPSGSHGRTAQLMSDMRQGFGMLKVLSATPRRLFSGNKEDRNIVAMLGDGLNDAPAQAAADVGILFSLSPLSTLHSASTSSLALGICAAEVIVTTPDLAALPKLITIATKTMAQARWNMHWAVLYNAFAIALAMGASELMGCKTVDASTAGTMMAFSSITVLGMSLHLRRRFQ</sequence>
<name>W9WW44_9EURO</name>
<evidence type="ECO:0000256" key="3">
    <source>
        <dbReference type="ARBA" id="ARBA00022692"/>
    </source>
</evidence>
<dbReference type="STRING" id="1182543.W9WW44"/>
<dbReference type="InterPro" id="IPR006121">
    <property type="entry name" value="HMA_dom"/>
</dbReference>
<evidence type="ECO:0000256" key="5">
    <source>
        <dbReference type="ARBA" id="ARBA00022967"/>
    </source>
</evidence>
<organism evidence="10 11">
    <name type="scientific">Cladophialophora psammophila CBS 110553</name>
    <dbReference type="NCBI Taxonomy" id="1182543"/>
    <lineage>
        <taxon>Eukaryota</taxon>
        <taxon>Fungi</taxon>
        <taxon>Dikarya</taxon>
        <taxon>Ascomycota</taxon>
        <taxon>Pezizomycotina</taxon>
        <taxon>Eurotiomycetes</taxon>
        <taxon>Chaetothyriomycetidae</taxon>
        <taxon>Chaetothyriales</taxon>
        <taxon>Herpotrichiellaceae</taxon>
        <taxon>Cladophialophora</taxon>
    </lineage>
</organism>
<reference evidence="10 11" key="1">
    <citation type="submission" date="2013-03" db="EMBL/GenBank/DDBJ databases">
        <title>The Genome Sequence of Cladophialophora psammophila CBS 110553.</title>
        <authorList>
            <consortium name="The Broad Institute Genomics Platform"/>
            <person name="Cuomo C."/>
            <person name="de Hoog S."/>
            <person name="Gorbushina A."/>
            <person name="Walker B."/>
            <person name="Young S.K."/>
            <person name="Zeng Q."/>
            <person name="Gargeya S."/>
            <person name="Fitzgerald M."/>
            <person name="Haas B."/>
            <person name="Abouelleil A."/>
            <person name="Allen A.W."/>
            <person name="Alvarado L."/>
            <person name="Arachchi H.M."/>
            <person name="Berlin A.M."/>
            <person name="Chapman S.B."/>
            <person name="Gainer-Dewar J."/>
            <person name="Goldberg J."/>
            <person name="Griggs A."/>
            <person name="Gujja S."/>
            <person name="Hansen M."/>
            <person name="Howarth C."/>
            <person name="Imamovic A."/>
            <person name="Ireland A."/>
            <person name="Larimer J."/>
            <person name="McCowan C."/>
            <person name="Murphy C."/>
            <person name="Pearson M."/>
            <person name="Poon T.W."/>
            <person name="Priest M."/>
            <person name="Roberts A."/>
            <person name="Saif S."/>
            <person name="Shea T."/>
            <person name="Sisk P."/>
            <person name="Sykes S."/>
            <person name="Wortman J."/>
            <person name="Nusbaum C."/>
            <person name="Birren B."/>
        </authorList>
    </citation>
    <scope>NUCLEOTIDE SEQUENCE [LARGE SCALE GENOMIC DNA]</scope>
    <source>
        <strain evidence="10 11">CBS 110553</strain>
    </source>
</reference>
<dbReference type="SUPFAM" id="SSF56784">
    <property type="entry name" value="HAD-like"/>
    <property type="match status" value="1"/>
</dbReference>
<evidence type="ECO:0000259" key="9">
    <source>
        <dbReference type="PROSITE" id="PS50846"/>
    </source>
</evidence>
<dbReference type="Gene3D" id="2.70.150.10">
    <property type="entry name" value="Calcium-transporting ATPase, cytoplasmic transduction domain A"/>
    <property type="match status" value="1"/>
</dbReference>